<name>A0A517T9E1_9PLAN</name>
<dbReference type="InterPro" id="IPR006439">
    <property type="entry name" value="HAD-SF_hydro_IA"/>
</dbReference>
<dbReference type="InterPro" id="IPR041492">
    <property type="entry name" value="HAD_2"/>
</dbReference>
<dbReference type="PANTHER" id="PTHR18901">
    <property type="entry name" value="2-DEOXYGLUCOSE-6-PHOSPHATE PHOSPHATASE 2"/>
    <property type="match status" value="1"/>
</dbReference>
<dbReference type="InterPro" id="IPR023198">
    <property type="entry name" value="PGP-like_dom2"/>
</dbReference>
<dbReference type="NCBIfam" id="TIGR01549">
    <property type="entry name" value="HAD-SF-IA-v1"/>
    <property type="match status" value="1"/>
</dbReference>
<dbReference type="Gene3D" id="3.40.50.1000">
    <property type="entry name" value="HAD superfamily/HAD-like"/>
    <property type="match status" value="1"/>
</dbReference>
<accession>A0A517T9E1</accession>
<dbReference type="SFLD" id="SFLDG01129">
    <property type="entry name" value="C1.5:_HAD__Beta-PGM__Phosphata"/>
    <property type="match status" value="1"/>
</dbReference>
<dbReference type="KEGG" id="chya:V22_22400"/>
<dbReference type="RefSeq" id="WP_145262622.1">
    <property type="nucleotide sequence ID" value="NZ_CP036316.1"/>
</dbReference>
<dbReference type="Proteomes" id="UP000319976">
    <property type="component" value="Chromosome"/>
</dbReference>
<dbReference type="Gene3D" id="1.10.150.240">
    <property type="entry name" value="Putative phosphatase, domain 2"/>
    <property type="match status" value="1"/>
</dbReference>
<organism evidence="1 2">
    <name type="scientific">Calycomorphotria hydatis</name>
    <dbReference type="NCBI Taxonomy" id="2528027"/>
    <lineage>
        <taxon>Bacteria</taxon>
        <taxon>Pseudomonadati</taxon>
        <taxon>Planctomycetota</taxon>
        <taxon>Planctomycetia</taxon>
        <taxon>Planctomycetales</taxon>
        <taxon>Planctomycetaceae</taxon>
        <taxon>Calycomorphotria</taxon>
    </lineage>
</organism>
<reference evidence="1 2" key="1">
    <citation type="submission" date="2019-02" db="EMBL/GenBank/DDBJ databases">
        <title>Deep-cultivation of Planctomycetes and their phenomic and genomic characterization uncovers novel biology.</title>
        <authorList>
            <person name="Wiegand S."/>
            <person name="Jogler M."/>
            <person name="Boedeker C."/>
            <person name="Pinto D."/>
            <person name="Vollmers J."/>
            <person name="Rivas-Marin E."/>
            <person name="Kohn T."/>
            <person name="Peeters S.H."/>
            <person name="Heuer A."/>
            <person name="Rast P."/>
            <person name="Oberbeckmann S."/>
            <person name="Bunk B."/>
            <person name="Jeske O."/>
            <person name="Meyerdierks A."/>
            <person name="Storesund J.E."/>
            <person name="Kallscheuer N."/>
            <person name="Luecker S."/>
            <person name="Lage O.M."/>
            <person name="Pohl T."/>
            <person name="Merkel B.J."/>
            <person name="Hornburger P."/>
            <person name="Mueller R.-W."/>
            <person name="Bruemmer F."/>
            <person name="Labrenz M."/>
            <person name="Spormann A.M."/>
            <person name="Op den Camp H."/>
            <person name="Overmann J."/>
            <person name="Amann R."/>
            <person name="Jetten M.S.M."/>
            <person name="Mascher T."/>
            <person name="Medema M.H."/>
            <person name="Devos D.P."/>
            <person name="Kaster A.-K."/>
            <person name="Ovreas L."/>
            <person name="Rohde M."/>
            <person name="Galperin M.Y."/>
            <person name="Jogler C."/>
        </authorList>
    </citation>
    <scope>NUCLEOTIDE SEQUENCE [LARGE SCALE GENOMIC DNA]</scope>
    <source>
        <strain evidence="1 2">V22</strain>
    </source>
</reference>
<dbReference type="NCBIfam" id="TIGR01509">
    <property type="entry name" value="HAD-SF-IA-v3"/>
    <property type="match status" value="1"/>
</dbReference>
<dbReference type="SFLD" id="SFLDS00003">
    <property type="entry name" value="Haloacid_Dehalogenase"/>
    <property type="match status" value="1"/>
</dbReference>
<protein>
    <submittedName>
        <fullName evidence="1">Phosphorylated carbohydrates phosphatase</fullName>
        <ecNumber evidence="1">3.1.3.-</ecNumber>
    </submittedName>
</protein>
<evidence type="ECO:0000313" key="2">
    <source>
        <dbReference type="Proteomes" id="UP000319976"/>
    </source>
</evidence>
<dbReference type="EMBL" id="CP036316">
    <property type="protein sequence ID" value="QDT64994.1"/>
    <property type="molecule type" value="Genomic_DNA"/>
</dbReference>
<sequence>MNDKAAKAVVFDLDGLMFNTEDIYELAGTELLKRRNLMFTEMLRRQMMGRRAEEAIRVMIDHHELDDSPADLQDEARQLFLGLLSDHLAPMPGLIDLLDHLKINNIPTAVATSSDRAYLEQVLTQFKLIERFEFLLTAEDVQSGKPHPEIYRTAALRLKIQPESMLVLEDSENGVRAAAAAGAIVIAVPSRHSAEHDFSNATHVVESLSSPMILQHLC</sequence>
<dbReference type="PANTHER" id="PTHR18901:SF38">
    <property type="entry name" value="PSEUDOURIDINE-5'-PHOSPHATASE"/>
    <property type="match status" value="1"/>
</dbReference>
<dbReference type="SFLD" id="SFLDG01135">
    <property type="entry name" value="C1.5.6:_HAD__Beta-PGM__Phospha"/>
    <property type="match status" value="1"/>
</dbReference>
<dbReference type="AlphaFoldDB" id="A0A517T9E1"/>
<dbReference type="InterPro" id="IPR023214">
    <property type="entry name" value="HAD_sf"/>
</dbReference>
<dbReference type="Pfam" id="PF13419">
    <property type="entry name" value="HAD_2"/>
    <property type="match status" value="1"/>
</dbReference>
<dbReference type="OrthoDB" id="9797743at2"/>
<dbReference type="EC" id="3.1.3.-" evidence="1"/>
<evidence type="ECO:0000313" key="1">
    <source>
        <dbReference type="EMBL" id="QDT64994.1"/>
    </source>
</evidence>
<keyword evidence="2" id="KW-1185">Reference proteome</keyword>
<gene>
    <name evidence="1" type="ORF">V22_22400</name>
</gene>
<proteinExistence type="predicted"/>
<keyword evidence="1" id="KW-0378">Hydrolase</keyword>
<dbReference type="SUPFAM" id="SSF56784">
    <property type="entry name" value="HAD-like"/>
    <property type="match status" value="1"/>
</dbReference>
<dbReference type="GO" id="GO:0016787">
    <property type="term" value="F:hydrolase activity"/>
    <property type="evidence" value="ECO:0007669"/>
    <property type="project" value="UniProtKB-KW"/>
</dbReference>
<dbReference type="InterPro" id="IPR036412">
    <property type="entry name" value="HAD-like_sf"/>
</dbReference>